<feature type="non-terminal residue" evidence="1">
    <location>
        <position position="1"/>
    </location>
</feature>
<dbReference type="Proteomes" id="UP000789901">
    <property type="component" value="Unassembled WGS sequence"/>
</dbReference>
<organism evidence="1 2">
    <name type="scientific">Gigaspora margarita</name>
    <dbReference type="NCBI Taxonomy" id="4874"/>
    <lineage>
        <taxon>Eukaryota</taxon>
        <taxon>Fungi</taxon>
        <taxon>Fungi incertae sedis</taxon>
        <taxon>Mucoromycota</taxon>
        <taxon>Glomeromycotina</taxon>
        <taxon>Glomeromycetes</taxon>
        <taxon>Diversisporales</taxon>
        <taxon>Gigasporaceae</taxon>
        <taxon>Gigaspora</taxon>
    </lineage>
</organism>
<gene>
    <name evidence="1" type="ORF">GMARGA_LOCUS41635</name>
</gene>
<dbReference type="EMBL" id="CAJVQB010116381">
    <property type="protein sequence ID" value="CAG8852814.1"/>
    <property type="molecule type" value="Genomic_DNA"/>
</dbReference>
<feature type="non-terminal residue" evidence="1">
    <location>
        <position position="55"/>
    </location>
</feature>
<name>A0ABN7XC73_GIGMA</name>
<sequence>YTIPENNSKTPISDETHKTATKCSSAIIPTNNESVTTQLQSPMYTILEIGSKIPT</sequence>
<protein>
    <submittedName>
        <fullName evidence="1">3899_t:CDS:1</fullName>
    </submittedName>
</protein>
<evidence type="ECO:0000313" key="2">
    <source>
        <dbReference type="Proteomes" id="UP000789901"/>
    </source>
</evidence>
<reference evidence="1 2" key="1">
    <citation type="submission" date="2021-06" db="EMBL/GenBank/DDBJ databases">
        <authorList>
            <person name="Kallberg Y."/>
            <person name="Tangrot J."/>
            <person name="Rosling A."/>
        </authorList>
    </citation>
    <scope>NUCLEOTIDE SEQUENCE [LARGE SCALE GENOMIC DNA]</scope>
    <source>
        <strain evidence="1 2">120-4 pot B 10/14</strain>
    </source>
</reference>
<keyword evidence="2" id="KW-1185">Reference proteome</keyword>
<evidence type="ECO:0000313" key="1">
    <source>
        <dbReference type="EMBL" id="CAG8852814.1"/>
    </source>
</evidence>
<comment type="caution">
    <text evidence="1">The sequence shown here is derived from an EMBL/GenBank/DDBJ whole genome shotgun (WGS) entry which is preliminary data.</text>
</comment>
<accession>A0ABN7XC73</accession>
<proteinExistence type="predicted"/>